<organism evidence="9 10">
    <name type="scientific">Arthrobacter woluwensis</name>
    <dbReference type="NCBI Taxonomy" id="156980"/>
    <lineage>
        <taxon>Bacteria</taxon>
        <taxon>Bacillati</taxon>
        <taxon>Actinomycetota</taxon>
        <taxon>Actinomycetes</taxon>
        <taxon>Micrococcales</taxon>
        <taxon>Micrococcaceae</taxon>
        <taxon>Arthrobacter</taxon>
    </lineage>
</organism>
<protein>
    <submittedName>
        <fullName evidence="9">Oligopeptide transport system permease protein</fullName>
    </submittedName>
</protein>
<feature type="transmembrane region" description="Helical" evidence="7">
    <location>
        <begin position="289"/>
        <end position="310"/>
    </location>
</feature>
<feature type="domain" description="ABC transmembrane type-1" evidence="8">
    <location>
        <begin position="114"/>
        <end position="307"/>
    </location>
</feature>
<dbReference type="CDD" id="cd06261">
    <property type="entry name" value="TM_PBP2"/>
    <property type="match status" value="1"/>
</dbReference>
<keyword evidence="6 7" id="KW-0472">Membrane</keyword>
<sequence length="321" mass="34050">MTNKNNHRVIEHYVAPLDETPLAAVDSTVADAAPSSLWKEAWVNLRTRPLFIVSAILIVLIAVVSIFPQLFTSLDPSKPNFCDLGAALQGPSGGHPFGTDGQGCDIYAKTIYGARASVSVGILTTLFVVIIGGILGAIAGFFGGWVDSVLARLGDIFFALPLVLGALVVFQMPLFRDHRGILSVVAVLSLLGWPNIARITRGAVLSVRNADYITASTALGVSRWGSLIRHALPNSLAPIIVVATVSLGTFIVAEATLSFLGIGLPQELLSWGQAISDARTQLRTNPSVLLYPSAALCITVLSFIMLGDALRDALDPKARKK</sequence>
<evidence type="ECO:0000256" key="7">
    <source>
        <dbReference type="RuleBase" id="RU363032"/>
    </source>
</evidence>
<evidence type="ECO:0000256" key="4">
    <source>
        <dbReference type="ARBA" id="ARBA00022692"/>
    </source>
</evidence>
<evidence type="ECO:0000259" key="8">
    <source>
        <dbReference type="PROSITE" id="PS50928"/>
    </source>
</evidence>
<feature type="transmembrane region" description="Helical" evidence="7">
    <location>
        <begin position="122"/>
        <end position="144"/>
    </location>
</feature>
<gene>
    <name evidence="9" type="ORF">SAMN04489745_1357</name>
</gene>
<dbReference type="EMBL" id="FNSN01000003">
    <property type="protein sequence ID" value="SEB82751.1"/>
    <property type="molecule type" value="Genomic_DNA"/>
</dbReference>
<evidence type="ECO:0000256" key="5">
    <source>
        <dbReference type="ARBA" id="ARBA00022989"/>
    </source>
</evidence>
<dbReference type="GO" id="GO:0005886">
    <property type="term" value="C:plasma membrane"/>
    <property type="evidence" value="ECO:0007669"/>
    <property type="project" value="UniProtKB-SubCell"/>
</dbReference>
<name>A0A1H4MI34_9MICC</name>
<dbReference type="AlphaFoldDB" id="A0A1H4MI34"/>
<keyword evidence="3" id="KW-1003">Cell membrane</keyword>
<dbReference type="Gene3D" id="1.10.3720.10">
    <property type="entry name" value="MetI-like"/>
    <property type="match status" value="1"/>
</dbReference>
<evidence type="ECO:0000313" key="9">
    <source>
        <dbReference type="EMBL" id="SEB82751.1"/>
    </source>
</evidence>
<dbReference type="Pfam" id="PF12911">
    <property type="entry name" value="OppC_N"/>
    <property type="match status" value="1"/>
</dbReference>
<dbReference type="STRING" id="156980.SAMN04489745_1357"/>
<keyword evidence="4 7" id="KW-0812">Transmembrane</keyword>
<comment type="subcellular location">
    <subcellularLocation>
        <location evidence="1 7">Cell membrane</location>
        <topology evidence="1 7">Multi-pass membrane protein</topology>
    </subcellularLocation>
</comment>
<feature type="transmembrane region" description="Helical" evidence="7">
    <location>
        <begin position="236"/>
        <end position="262"/>
    </location>
</feature>
<dbReference type="PANTHER" id="PTHR43386:SF6">
    <property type="entry name" value="ABC TRANSPORTER PERMEASE PROTEIN"/>
    <property type="match status" value="1"/>
</dbReference>
<evidence type="ECO:0000256" key="2">
    <source>
        <dbReference type="ARBA" id="ARBA00022448"/>
    </source>
</evidence>
<dbReference type="Proteomes" id="UP000182652">
    <property type="component" value="Unassembled WGS sequence"/>
</dbReference>
<dbReference type="InterPro" id="IPR050366">
    <property type="entry name" value="BP-dependent_transpt_permease"/>
</dbReference>
<dbReference type="RefSeq" id="WP_066211267.1">
    <property type="nucleotide sequence ID" value="NZ_FNSN01000003.1"/>
</dbReference>
<reference evidence="9 10" key="1">
    <citation type="submission" date="2016-10" db="EMBL/GenBank/DDBJ databases">
        <authorList>
            <person name="de Groot N.N."/>
        </authorList>
    </citation>
    <scope>NUCLEOTIDE SEQUENCE [LARGE SCALE GENOMIC DNA]</scope>
    <source>
        <strain evidence="9 10">DSM 10495</strain>
    </source>
</reference>
<feature type="transmembrane region" description="Helical" evidence="7">
    <location>
        <begin position="50"/>
        <end position="71"/>
    </location>
</feature>
<dbReference type="OrthoDB" id="9812701at2"/>
<keyword evidence="10" id="KW-1185">Reference proteome</keyword>
<accession>A0A1H4MI34</accession>
<dbReference type="InterPro" id="IPR025966">
    <property type="entry name" value="OppC_N"/>
</dbReference>
<dbReference type="InterPro" id="IPR035906">
    <property type="entry name" value="MetI-like_sf"/>
</dbReference>
<dbReference type="Pfam" id="PF00528">
    <property type="entry name" value="BPD_transp_1"/>
    <property type="match status" value="1"/>
</dbReference>
<comment type="similarity">
    <text evidence="7">Belongs to the binding-protein-dependent transport system permease family.</text>
</comment>
<evidence type="ECO:0000313" key="10">
    <source>
        <dbReference type="Proteomes" id="UP000182652"/>
    </source>
</evidence>
<evidence type="ECO:0000256" key="1">
    <source>
        <dbReference type="ARBA" id="ARBA00004651"/>
    </source>
</evidence>
<dbReference type="GO" id="GO:0055085">
    <property type="term" value="P:transmembrane transport"/>
    <property type="evidence" value="ECO:0007669"/>
    <property type="project" value="InterPro"/>
</dbReference>
<dbReference type="PROSITE" id="PS50928">
    <property type="entry name" value="ABC_TM1"/>
    <property type="match status" value="1"/>
</dbReference>
<feature type="transmembrane region" description="Helical" evidence="7">
    <location>
        <begin position="156"/>
        <end position="175"/>
    </location>
</feature>
<feature type="transmembrane region" description="Helical" evidence="7">
    <location>
        <begin position="181"/>
        <end position="199"/>
    </location>
</feature>
<proteinExistence type="inferred from homology"/>
<evidence type="ECO:0000256" key="3">
    <source>
        <dbReference type="ARBA" id="ARBA00022475"/>
    </source>
</evidence>
<evidence type="ECO:0000256" key="6">
    <source>
        <dbReference type="ARBA" id="ARBA00023136"/>
    </source>
</evidence>
<dbReference type="SUPFAM" id="SSF161098">
    <property type="entry name" value="MetI-like"/>
    <property type="match status" value="1"/>
</dbReference>
<keyword evidence="2 7" id="KW-0813">Transport</keyword>
<dbReference type="PANTHER" id="PTHR43386">
    <property type="entry name" value="OLIGOPEPTIDE TRANSPORT SYSTEM PERMEASE PROTEIN APPC"/>
    <property type="match status" value="1"/>
</dbReference>
<dbReference type="InterPro" id="IPR000515">
    <property type="entry name" value="MetI-like"/>
</dbReference>
<keyword evidence="5 7" id="KW-1133">Transmembrane helix</keyword>